<accession>A0ABQ6NCD2</accession>
<proteinExistence type="predicted"/>
<sequence>MFLGYRVETGPDIDYVTTQAVLFYLVGLLAIFYWFSFVMSWRALVNNLVDVHEGRVDPLAALDKIPAAKKLMKWYHANLAIHTAGRYSILTVIAAEVFEFMVQINNANNLAKYVDWRYMQLYGSLIFANFVLFGICILTPDRYIPSSALITIDVLIGPMDWHSARAECQSLETDLPIVRSAEANERLAAGAAKLGAPWIWLGASDEEKEGKWVWVDGTPVDFEGWANNQPDDRGSGQDFAELRTASAEWYDWGFYSYFLCEGDGIISCPPSEQPDLVSGGCEACPAGTESTSTDSKPCELTSCAAGTHLINAPPGLEMLNASFCNIDEIDAGQAVKLQNRSMTLYGNAVTSITWAYEIELKKIPAWLRTLEKLEDANLEYSNV</sequence>
<keyword evidence="4" id="KW-1185">Reference proteome</keyword>
<dbReference type="EMBL" id="BRYB01006624">
    <property type="protein sequence ID" value="GMI53472.1"/>
    <property type="molecule type" value="Genomic_DNA"/>
</dbReference>
<feature type="transmembrane region" description="Helical" evidence="1">
    <location>
        <begin position="118"/>
        <end position="138"/>
    </location>
</feature>
<keyword evidence="1" id="KW-1133">Transmembrane helix</keyword>
<dbReference type="InterPro" id="IPR050111">
    <property type="entry name" value="C-type_lectin/snaclec_domain"/>
</dbReference>
<evidence type="ECO:0000259" key="2">
    <source>
        <dbReference type="PROSITE" id="PS50041"/>
    </source>
</evidence>
<feature type="domain" description="C-type lectin" evidence="2">
    <location>
        <begin position="161"/>
        <end position="251"/>
    </location>
</feature>
<dbReference type="Pfam" id="PF00059">
    <property type="entry name" value="Lectin_C"/>
    <property type="match status" value="1"/>
</dbReference>
<dbReference type="SMART" id="SM00034">
    <property type="entry name" value="CLECT"/>
    <property type="match status" value="1"/>
</dbReference>
<evidence type="ECO:0000313" key="4">
    <source>
        <dbReference type="Proteomes" id="UP001165060"/>
    </source>
</evidence>
<gene>
    <name evidence="3" type="ORF">TeGR_g5488</name>
</gene>
<dbReference type="InterPro" id="IPR001304">
    <property type="entry name" value="C-type_lectin-like"/>
</dbReference>
<dbReference type="PANTHER" id="PTHR22803">
    <property type="entry name" value="MANNOSE, PHOSPHOLIPASE, LECTIN RECEPTOR RELATED"/>
    <property type="match status" value="1"/>
</dbReference>
<dbReference type="CDD" id="cd00037">
    <property type="entry name" value="CLECT"/>
    <property type="match status" value="1"/>
</dbReference>
<dbReference type="InterPro" id="IPR016186">
    <property type="entry name" value="C-type_lectin-like/link_sf"/>
</dbReference>
<protein>
    <recommendedName>
        <fullName evidence="2">C-type lectin domain-containing protein</fullName>
    </recommendedName>
</protein>
<keyword evidence="1" id="KW-0812">Transmembrane</keyword>
<dbReference type="SUPFAM" id="SSF56436">
    <property type="entry name" value="C-type lectin-like"/>
    <property type="match status" value="1"/>
</dbReference>
<reference evidence="3 4" key="1">
    <citation type="journal article" date="2023" name="Commun. Biol.">
        <title>Genome analysis of Parmales, the sister group of diatoms, reveals the evolutionary specialization of diatoms from phago-mixotrophs to photoautotrophs.</title>
        <authorList>
            <person name="Ban H."/>
            <person name="Sato S."/>
            <person name="Yoshikawa S."/>
            <person name="Yamada K."/>
            <person name="Nakamura Y."/>
            <person name="Ichinomiya M."/>
            <person name="Sato N."/>
            <person name="Blanc-Mathieu R."/>
            <person name="Endo H."/>
            <person name="Kuwata A."/>
            <person name="Ogata H."/>
        </authorList>
    </citation>
    <scope>NUCLEOTIDE SEQUENCE [LARGE SCALE GENOMIC DNA]</scope>
</reference>
<dbReference type="Proteomes" id="UP001165060">
    <property type="component" value="Unassembled WGS sequence"/>
</dbReference>
<keyword evidence="1" id="KW-0472">Membrane</keyword>
<evidence type="ECO:0000256" key="1">
    <source>
        <dbReference type="SAM" id="Phobius"/>
    </source>
</evidence>
<feature type="non-terminal residue" evidence="3">
    <location>
        <position position="383"/>
    </location>
</feature>
<evidence type="ECO:0000313" key="3">
    <source>
        <dbReference type="EMBL" id="GMI53472.1"/>
    </source>
</evidence>
<dbReference type="PROSITE" id="PS50041">
    <property type="entry name" value="C_TYPE_LECTIN_2"/>
    <property type="match status" value="1"/>
</dbReference>
<organism evidence="3 4">
    <name type="scientific">Tetraparma gracilis</name>
    <dbReference type="NCBI Taxonomy" id="2962635"/>
    <lineage>
        <taxon>Eukaryota</taxon>
        <taxon>Sar</taxon>
        <taxon>Stramenopiles</taxon>
        <taxon>Ochrophyta</taxon>
        <taxon>Bolidophyceae</taxon>
        <taxon>Parmales</taxon>
        <taxon>Triparmaceae</taxon>
        <taxon>Tetraparma</taxon>
    </lineage>
</organism>
<feature type="transmembrane region" description="Helical" evidence="1">
    <location>
        <begin position="20"/>
        <end position="38"/>
    </location>
</feature>
<comment type="caution">
    <text evidence="3">The sequence shown here is derived from an EMBL/GenBank/DDBJ whole genome shotgun (WGS) entry which is preliminary data.</text>
</comment>
<dbReference type="InterPro" id="IPR016187">
    <property type="entry name" value="CTDL_fold"/>
</dbReference>
<name>A0ABQ6NCD2_9STRA</name>
<dbReference type="Gene3D" id="3.10.100.10">
    <property type="entry name" value="Mannose-Binding Protein A, subunit A"/>
    <property type="match status" value="1"/>
</dbReference>